<sequence length="48" mass="5592">MSQDRYIEAEKGSQIEPGNSLRGRWLFSFEPGKLDDIETRAFEGRFNI</sequence>
<proteinExistence type="predicted"/>
<evidence type="ECO:0000313" key="1">
    <source>
        <dbReference type="EMBL" id="MBA8849867.1"/>
    </source>
</evidence>
<organism evidence="1 2">
    <name type="scientific">Brucella intermedia</name>
    <dbReference type="NCBI Taxonomy" id="94625"/>
    <lineage>
        <taxon>Bacteria</taxon>
        <taxon>Pseudomonadati</taxon>
        <taxon>Pseudomonadota</taxon>
        <taxon>Alphaproteobacteria</taxon>
        <taxon>Hyphomicrobiales</taxon>
        <taxon>Brucellaceae</taxon>
        <taxon>Brucella/Ochrobactrum group</taxon>
        <taxon>Brucella</taxon>
    </lineage>
</organism>
<name>A0ABR6AK89_9HYPH</name>
<dbReference type="EMBL" id="JACGXG010000001">
    <property type="protein sequence ID" value="MBA8849867.1"/>
    <property type="molecule type" value="Genomic_DNA"/>
</dbReference>
<comment type="caution">
    <text evidence="1">The sequence shown here is derived from an EMBL/GenBank/DDBJ whole genome shotgun (WGS) entry which is preliminary data.</text>
</comment>
<evidence type="ECO:0000313" key="2">
    <source>
        <dbReference type="Proteomes" id="UP000578622"/>
    </source>
</evidence>
<dbReference type="Proteomes" id="UP000578622">
    <property type="component" value="Unassembled WGS sequence"/>
</dbReference>
<gene>
    <name evidence="1" type="ORF">FHW20_000771</name>
</gene>
<protein>
    <submittedName>
        <fullName evidence="1">Uncharacterized protein</fullName>
    </submittedName>
</protein>
<reference evidence="1 2" key="1">
    <citation type="submission" date="2020-07" db="EMBL/GenBank/DDBJ databases">
        <title>Genomic Encyclopedia of Type Strains, Phase IV (KMG-V): Genome sequencing to study the core and pangenomes of soil and plant-associated prokaryotes.</title>
        <authorList>
            <person name="Whitman W."/>
        </authorList>
    </citation>
    <scope>NUCLEOTIDE SEQUENCE [LARGE SCALE GENOMIC DNA]</scope>
    <source>
        <strain evidence="1 2">RH4WT92</strain>
    </source>
</reference>
<accession>A0ABR6AK89</accession>
<keyword evidence="2" id="KW-1185">Reference proteome</keyword>